<dbReference type="eggNOG" id="KOG0698">
    <property type="taxonomic scope" value="Eukaryota"/>
</dbReference>
<keyword evidence="10" id="KW-0472">Membrane</keyword>
<evidence type="ECO:0000256" key="7">
    <source>
        <dbReference type="ARBA" id="ARBA00022801"/>
    </source>
</evidence>
<dbReference type="PROSITE" id="PS51746">
    <property type="entry name" value="PPM_2"/>
    <property type="match status" value="1"/>
</dbReference>
<organism evidence="16 17">
    <name type="scientific">Ichthyophthirius multifiliis</name>
    <name type="common">White spot disease agent</name>
    <name type="synonym">Ich</name>
    <dbReference type="NCBI Taxonomy" id="5932"/>
    <lineage>
        <taxon>Eukaryota</taxon>
        <taxon>Sar</taxon>
        <taxon>Alveolata</taxon>
        <taxon>Ciliophora</taxon>
        <taxon>Intramacronucleata</taxon>
        <taxon>Oligohymenophorea</taxon>
        <taxon>Hymenostomatida</taxon>
        <taxon>Ophryoglenina</taxon>
        <taxon>Ichthyophthirius</taxon>
    </lineage>
</organism>
<keyword evidence="9" id="KW-0904">Protein phosphatase</keyword>
<evidence type="ECO:0000313" key="17">
    <source>
        <dbReference type="Proteomes" id="UP000008983"/>
    </source>
</evidence>
<evidence type="ECO:0000256" key="6">
    <source>
        <dbReference type="ARBA" id="ARBA00022723"/>
    </source>
</evidence>
<reference evidence="16 17" key="1">
    <citation type="submission" date="2011-07" db="EMBL/GenBank/DDBJ databases">
        <authorList>
            <person name="Coyne R."/>
            <person name="Brami D."/>
            <person name="Johnson J."/>
            <person name="Hostetler J."/>
            <person name="Hannick L."/>
            <person name="Clark T."/>
            <person name="Cassidy-Hanley D."/>
            <person name="Inman J."/>
        </authorList>
    </citation>
    <scope>NUCLEOTIDE SEQUENCE [LARGE SCALE GENOMIC DNA]</scope>
    <source>
        <strain evidence="16 17">G5</strain>
    </source>
</reference>
<evidence type="ECO:0000256" key="4">
    <source>
        <dbReference type="ARBA" id="ARBA00006702"/>
    </source>
</evidence>
<sequence>MGIYMNKPNTQKYTIHGKLNKIQYAVSSMQGWRNHMEDAHICLPDLTQDVQLYGVLDGHGGFEVSKFVEVNFAKYLLKSSSFQIKDYENALKETFLKMDELLESNEGQKQLIEILEQKDKNKKNSNAGCTANIVLIANQNLYVANAGDARALLYSNGQPVRMSEDHKPENQQELERILQAGGNVYDGRVNGNLNLSRAIGDLQYKNNKNLTVDKQLIIAVPDIKVKKIEKEDKFIIIGCDGVWETLSDKKICRICDTQLQNGIGAEKIVEELLDLMIAPDTLSGCGCDNMTIMLITLNQ</sequence>
<evidence type="ECO:0000313" key="16">
    <source>
        <dbReference type="EMBL" id="EGR33249.1"/>
    </source>
</evidence>
<dbReference type="PANTHER" id="PTHR13832">
    <property type="entry name" value="PROTEIN PHOSPHATASE 2C"/>
    <property type="match status" value="1"/>
</dbReference>
<dbReference type="InParanoid" id="G0QNG0"/>
<evidence type="ECO:0000256" key="1">
    <source>
        <dbReference type="ARBA" id="ARBA00001936"/>
    </source>
</evidence>
<dbReference type="SUPFAM" id="SSF81606">
    <property type="entry name" value="PP2C-like"/>
    <property type="match status" value="1"/>
</dbReference>
<evidence type="ECO:0000256" key="3">
    <source>
        <dbReference type="ARBA" id="ARBA00004370"/>
    </source>
</evidence>
<dbReference type="EC" id="3.1.3.16" evidence="5"/>
<protein>
    <recommendedName>
        <fullName evidence="5">protein-serine/threonine phosphatase</fullName>
        <ecNumber evidence="5">3.1.3.16</ecNumber>
    </recommendedName>
</protein>
<keyword evidence="6" id="KW-0479">Metal-binding</keyword>
<evidence type="ECO:0000256" key="8">
    <source>
        <dbReference type="ARBA" id="ARBA00022842"/>
    </source>
</evidence>
<evidence type="ECO:0000256" key="10">
    <source>
        <dbReference type="ARBA" id="ARBA00023136"/>
    </source>
</evidence>
<dbReference type="SMART" id="SM00332">
    <property type="entry name" value="PP2Cc"/>
    <property type="match status" value="1"/>
</dbReference>
<comment type="catalytic activity">
    <reaction evidence="12">
        <text>O-phospho-L-seryl-[protein] + H2O = L-seryl-[protein] + phosphate</text>
        <dbReference type="Rhea" id="RHEA:20629"/>
        <dbReference type="Rhea" id="RHEA-COMP:9863"/>
        <dbReference type="Rhea" id="RHEA-COMP:11604"/>
        <dbReference type="ChEBI" id="CHEBI:15377"/>
        <dbReference type="ChEBI" id="CHEBI:29999"/>
        <dbReference type="ChEBI" id="CHEBI:43474"/>
        <dbReference type="ChEBI" id="CHEBI:83421"/>
        <dbReference type="EC" id="3.1.3.16"/>
    </reaction>
</comment>
<comment type="subcellular location">
    <subcellularLocation>
        <location evidence="3">Membrane</location>
    </subcellularLocation>
</comment>
<dbReference type="SMART" id="SM00331">
    <property type="entry name" value="PP2C_SIG"/>
    <property type="match status" value="1"/>
</dbReference>
<dbReference type="GO" id="GO:0016020">
    <property type="term" value="C:membrane"/>
    <property type="evidence" value="ECO:0007669"/>
    <property type="project" value="UniProtKB-SubCell"/>
</dbReference>
<keyword evidence="7 16" id="KW-0378">Hydrolase</keyword>
<comment type="similarity">
    <text evidence="4">Belongs to the PP2C family.</text>
</comment>
<dbReference type="EMBL" id="GL983484">
    <property type="protein sequence ID" value="EGR33249.1"/>
    <property type="molecule type" value="Genomic_DNA"/>
</dbReference>
<evidence type="ECO:0000256" key="2">
    <source>
        <dbReference type="ARBA" id="ARBA00001946"/>
    </source>
</evidence>
<dbReference type="GeneID" id="14909420"/>
<comment type="cofactor">
    <cofactor evidence="1">
        <name>Mn(2+)</name>
        <dbReference type="ChEBI" id="CHEBI:29035"/>
    </cofactor>
</comment>
<evidence type="ECO:0000256" key="9">
    <source>
        <dbReference type="ARBA" id="ARBA00022912"/>
    </source>
</evidence>
<dbReference type="InterPro" id="IPR036457">
    <property type="entry name" value="PPM-type-like_dom_sf"/>
</dbReference>
<evidence type="ECO:0000256" key="11">
    <source>
        <dbReference type="ARBA" id="ARBA00023211"/>
    </source>
</evidence>
<dbReference type="OrthoDB" id="10264738at2759"/>
<comment type="catalytic activity">
    <reaction evidence="13">
        <text>O-phospho-L-threonyl-[protein] + H2O = L-threonyl-[protein] + phosphate</text>
        <dbReference type="Rhea" id="RHEA:47004"/>
        <dbReference type="Rhea" id="RHEA-COMP:11060"/>
        <dbReference type="Rhea" id="RHEA-COMP:11605"/>
        <dbReference type="ChEBI" id="CHEBI:15377"/>
        <dbReference type="ChEBI" id="CHEBI:30013"/>
        <dbReference type="ChEBI" id="CHEBI:43474"/>
        <dbReference type="ChEBI" id="CHEBI:61977"/>
        <dbReference type="EC" id="3.1.3.16"/>
    </reaction>
</comment>
<feature type="coiled-coil region" evidence="14">
    <location>
        <begin position="84"/>
        <end position="118"/>
    </location>
</feature>
<keyword evidence="17" id="KW-1185">Reference proteome</keyword>
<dbReference type="Pfam" id="PF00481">
    <property type="entry name" value="PP2C"/>
    <property type="match status" value="1"/>
</dbReference>
<comment type="cofactor">
    <cofactor evidence="2">
        <name>Mg(2+)</name>
        <dbReference type="ChEBI" id="CHEBI:18420"/>
    </cofactor>
</comment>
<dbReference type="Gene3D" id="3.60.40.10">
    <property type="entry name" value="PPM-type phosphatase domain"/>
    <property type="match status" value="1"/>
</dbReference>
<gene>
    <name evidence="16" type="ORF">IMG5_058040</name>
</gene>
<feature type="domain" description="PPM-type phosphatase" evidence="15">
    <location>
        <begin position="23"/>
        <end position="297"/>
    </location>
</feature>
<dbReference type="STRING" id="857967.G0QNG0"/>
<dbReference type="GO" id="GO:0046872">
    <property type="term" value="F:metal ion binding"/>
    <property type="evidence" value="ECO:0007669"/>
    <property type="project" value="UniProtKB-KW"/>
</dbReference>
<dbReference type="AlphaFoldDB" id="G0QNG0"/>
<keyword evidence="14" id="KW-0175">Coiled coil</keyword>
<evidence type="ECO:0000256" key="5">
    <source>
        <dbReference type="ARBA" id="ARBA00013081"/>
    </source>
</evidence>
<dbReference type="InterPro" id="IPR015655">
    <property type="entry name" value="PP2C"/>
</dbReference>
<evidence type="ECO:0000256" key="12">
    <source>
        <dbReference type="ARBA" id="ARBA00047761"/>
    </source>
</evidence>
<dbReference type="FunCoup" id="G0QNG0">
    <property type="interactions" value="613"/>
</dbReference>
<evidence type="ECO:0000259" key="15">
    <source>
        <dbReference type="PROSITE" id="PS51746"/>
    </source>
</evidence>
<dbReference type="OMA" id="MEDYYET"/>
<dbReference type="PANTHER" id="PTHR13832:SF803">
    <property type="entry name" value="PROTEIN PHOSPHATASE 1G"/>
    <property type="match status" value="1"/>
</dbReference>
<evidence type="ECO:0000256" key="14">
    <source>
        <dbReference type="SAM" id="Coils"/>
    </source>
</evidence>
<dbReference type="InterPro" id="IPR001932">
    <property type="entry name" value="PPM-type_phosphatase-like_dom"/>
</dbReference>
<dbReference type="FunFam" id="3.60.40.10:FF:000140">
    <property type="entry name" value="Protein phosphatase 2C"/>
    <property type="match status" value="1"/>
</dbReference>
<dbReference type="RefSeq" id="XP_004037235.1">
    <property type="nucleotide sequence ID" value="XM_004037187.1"/>
</dbReference>
<keyword evidence="11" id="KW-0464">Manganese</keyword>
<dbReference type="GO" id="GO:0004722">
    <property type="term" value="F:protein serine/threonine phosphatase activity"/>
    <property type="evidence" value="ECO:0007669"/>
    <property type="project" value="UniProtKB-EC"/>
</dbReference>
<name>G0QNG0_ICHMU</name>
<evidence type="ECO:0000256" key="13">
    <source>
        <dbReference type="ARBA" id="ARBA00048336"/>
    </source>
</evidence>
<dbReference type="CDD" id="cd00143">
    <property type="entry name" value="PP2Cc"/>
    <property type="match status" value="1"/>
</dbReference>
<dbReference type="Proteomes" id="UP000008983">
    <property type="component" value="Unassembled WGS sequence"/>
</dbReference>
<proteinExistence type="inferred from homology"/>
<accession>G0QNG0</accession>
<keyword evidence="8" id="KW-0460">Magnesium</keyword>